<protein>
    <submittedName>
        <fullName evidence="1">Uncharacterized protein</fullName>
    </submittedName>
</protein>
<dbReference type="AlphaFoldDB" id="A0A1E3AMP1"/>
<gene>
    <name evidence="1" type="ORF">BEH84_04272</name>
</gene>
<reference evidence="1 2" key="1">
    <citation type="submission" date="2016-07" db="EMBL/GenBank/DDBJ databases">
        <title>Characterization of isolates of Eisenbergiella tayi derived from blood cultures, using whole genome sequencing.</title>
        <authorList>
            <person name="Burdz T."/>
            <person name="Wiebe D."/>
            <person name="Huynh C."/>
            <person name="Bernard K."/>
        </authorList>
    </citation>
    <scope>NUCLEOTIDE SEQUENCE [LARGE SCALE GENOMIC DNA]</scope>
    <source>
        <strain evidence="1 2">NML 120489</strain>
    </source>
</reference>
<organism evidence="1 2">
    <name type="scientific">Eisenbergiella tayi</name>
    <dbReference type="NCBI Taxonomy" id="1432052"/>
    <lineage>
        <taxon>Bacteria</taxon>
        <taxon>Bacillati</taxon>
        <taxon>Bacillota</taxon>
        <taxon>Clostridia</taxon>
        <taxon>Lachnospirales</taxon>
        <taxon>Lachnospiraceae</taxon>
        <taxon>Eisenbergiella</taxon>
    </lineage>
</organism>
<accession>A0A1E3AMP1</accession>
<evidence type="ECO:0000313" key="1">
    <source>
        <dbReference type="EMBL" id="ODM09904.1"/>
    </source>
</evidence>
<dbReference type="EMBL" id="MCGI01000004">
    <property type="protein sequence ID" value="ODM09904.1"/>
    <property type="molecule type" value="Genomic_DNA"/>
</dbReference>
<dbReference type="Proteomes" id="UP000095003">
    <property type="component" value="Unassembled WGS sequence"/>
</dbReference>
<name>A0A1E3AMP1_9FIRM</name>
<dbReference type="GeneID" id="93302223"/>
<evidence type="ECO:0000313" key="2">
    <source>
        <dbReference type="Proteomes" id="UP000095003"/>
    </source>
</evidence>
<proteinExistence type="predicted"/>
<dbReference type="RefSeq" id="WP_069158294.1">
    <property type="nucleotide sequence ID" value="NZ_DBFYTC010000126.1"/>
</dbReference>
<comment type="caution">
    <text evidence="1">The sequence shown here is derived from an EMBL/GenBank/DDBJ whole genome shotgun (WGS) entry which is preliminary data.</text>
</comment>
<sequence>MTQIKIQIKQNYIKNNMITYLPANNNPPVPTREEFHRQYAGSICPPDFSTEYPSSHITDRIARSLQLYREKRTELPCTNEK</sequence>